<name>A0A329R0Y3_9ACTN</name>
<dbReference type="AlphaFoldDB" id="A0A329R0Y3"/>
<dbReference type="InterPro" id="IPR036186">
    <property type="entry name" value="Serpin_sf"/>
</dbReference>
<dbReference type="InterPro" id="IPR000215">
    <property type="entry name" value="Serpin_fam"/>
</dbReference>
<dbReference type="EMBL" id="QMIG01000002">
    <property type="protein sequence ID" value="RAW17846.1"/>
    <property type="molecule type" value="Genomic_DNA"/>
</dbReference>
<dbReference type="RefSeq" id="WP_112256805.1">
    <property type="nucleotide sequence ID" value="NZ_QMIG01000002.1"/>
</dbReference>
<evidence type="ECO:0000313" key="3">
    <source>
        <dbReference type="EMBL" id="RAW17846.1"/>
    </source>
</evidence>
<dbReference type="OrthoDB" id="4847668at2"/>
<dbReference type="Gene3D" id="3.30.497.10">
    <property type="entry name" value="Antithrombin, subunit I, domain 2"/>
    <property type="match status" value="2"/>
</dbReference>
<evidence type="ECO:0000313" key="4">
    <source>
        <dbReference type="Proteomes" id="UP000250462"/>
    </source>
</evidence>
<dbReference type="SUPFAM" id="SSF56574">
    <property type="entry name" value="Serpins"/>
    <property type="match status" value="2"/>
</dbReference>
<gene>
    <name evidence="3" type="ORF">DPM12_03040</name>
</gene>
<dbReference type="InterPro" id="IPR023796">
    <property type="entry name" value="Serpin_dom"/>
</dbReference>
<dbReference type="SMART" id="SM00093">
    <property type="entry name" value="SERPIN"/>
    <property type="match status" value="1"/>
</dbReference>
<protein>
    <recommendedName>
        <fullName evidence="2">Serpin domain-containing protein</fullName>
    </recommendedName>
</protein>
<accession>A0A329R0Y3</accession>
<reference evidence="3 4" key="1">
    <citation type="submission" date="2018-06" db="EMBL/GenBank/DDBJ databases">
        <title>Phytoactinopolyspora halophila sp. nov., a novel halophilic actinomycete isolated from a saline soil in China.</title>
        <authorList>
            <person name="Tang S.-K."/>
        </authorList>
    </citation>
    <scope>NUCLEOTIDE SEQUENCE [LARGE SCALE GENOMIC DNA]</scope>
    <source>
        <strain evidence="3 4">YIM 96934</strain>
    </source>
</reference>
<dbReference type="PANTHER" id="PTHR11461:SF211">
    <property type="entry name" value="GH10112P-RELATED"/>
    <property type="match status" value="1"/>
</dbReference>
<sequence>MNVAEVNAMTAGWAGRVHGTTVLSGAGVWPLLAILAASADEPGRSELADAVGVPADDGMEAARQMLKALGDIDGIDAALGVWAQEAAQVYPEWAAQLPPANVGQLTGDPSVDKPELDRWARDNTGGLIEHCPVDVHPDLMLVLATALALRTTWVQKFSDDQLKPKHGAWAGRRLAGLNRTSRDLDELSVADTDAGPLSLARIEGDNGLDVHLVLAEEGQPPSDVLPAAIAVVGGEWPVRTGAQLLDAGDEPSAPGVRIVSAQRPSLSITTVRFSVRSEHDLTEHAELLGLQRVSRSREGHFSRIAPVALYLGQARQSAVATFSATGFEAAAVTAMGLSLVSMPVYKARGLQLTIDRPFGFVAVHRATGLVMFAGWVDDPEPWQDE</sequence>
<dbReference type="Pfam" id="PF00079">
    <property type="entry name" value="Serpin"/>
    <property type="match status" value="2"/>
</dbReference>
<dbReference type="PANTHER" id="PTHR11461">
    <property type="entry name" value="SERINE PROTEASE INHIBITOR, SERPIN"/>
    <property type="match status" value="1"/>
</dbReference>
<feature type="domain" description="Serpin" evidence="2">
    <location>
        <begin position="7"/>
        <end position="379"/>
    </location>
</feature>
<dbReference type="InterPro" id="IPR042178">
    <property type="entry name" value="Serpin_sf_1"/>
</dbReference>
<comment type="caution">
    <text evidence="3">The sequence shown here is derived from an EMBL/GenBank/DDBJ whole genome shotgun (WGS) entry which is preliminary data.</text>
</comment>
<evidence type="ECO:0000259" key="2">
    <source>
        <dbReference type="SMART" id="SM00093"/>
    </source>
</evidence>
<dbReference type="GO" id="GO:0005615">
    <property type="term" value="C:extracellular space"/>
    <property type="evidence" value="ECO:0007669"/>
    <property type="project" value="InterPro"/>
</dbReference>
<dbReference type="GO" id="GO:0004867">
    <property type="term" value="F:serine-type endopeptidase inhibitor activity"/>
    <property type="evidence" value="ECO:0007669"/>
    <property type="project" value="InterPro"/>
</dbReference>
<comment type="similarity">
    <text evidence="1">Belongs to the serpin family.</text>
</comment>
<proteinExistence type="inferred from homology"/>
<keyword evidence="4" id="KW-1185">Reference proteome</keyword>
<dbReference type="Proteomes" id="UP000250462">
    <property type="component" value="Unassembled WGS sequence"/>
</dbReference>
<organism evidence="3 4">
    <name type="scientific">Phytoactinopolyspora halophila</name>
    <dbReference type="NCBI Taxonomy" id="1981511"/>
    <lineage>
        <taxon>Bacteria</taxon>
        <taxon>Bacillati</taxon>
        <taxon>Actinomycetota</taxon>
        <taxon>Actinomycetes</taxon>
        <taxon>Jiangellales</taxon>
        <taxon>Jiangellaceae</taxon>
        <taxon>Phytoactinopolyspora</taxon>
    </lineage>
</organism>
<evidence type="ECO:0000256" key="1">
    <source>
        <dbReference type="RuleBase" id="RU000411"/>
    </source>
</evidence>